<keyword evidence="6 14" id="KW-1040">Host Golgi apparatus</keyword>
<keyword evidence="12 14" id="KW-0325">Glycoprotein</keyword>
<evidence type="ECO:0000256" key="13">
    <source>
        <dbReference type="ARBA" id="ARBA00023296"/>
    </source>
</evidence>
<dbReference type="GeneID" id="27912077"/>
<evidence type="ECO:0000256" key="6">
    <source>
        <dbReference type="ARBA" id="ARBA00022812"/>
    </source>
</evidence>
<dbReference type="Pfam" id="PF01801">
    <property type="entry name" value="Cytomega_gL"/>
    <property type="match status" value="1"/>
</dbReference>
<dbReference type="KEGG" id="vg:27912077"/>
<evidence type="ECO:0000256" key="10">
    <source>
        <dbReference type="ARBA" id="ARBA00023136"/>
    </source>
</evidence>
<dbReference type="GO" id="GO:0046718">
    <property type="term" value="P:symbiont entry into host cell"/>
    <property type="evidence" value="ECO:0007669"/>
    <property type="project" value="UniProtKB-KW"/>
</dbReference>
<dbReference type="OrthoDB" id="18727at10239"/>
<dbReference type="GO" id="GO:0055036">
    <property type="term" value="C:virion membrane"/>
    <property type="evidence" value="ECO:0007669"/>
    <property type="project" value="UniProtKB-SubCell"/>
</dbReference>
<comment type="subunit">
    <text evidence="14">Interacts with glycoprotein H (gH); this interaction is necessary for the correct processing and cell surface expression of gH.</text>
</comment>
<evidence type="ECO:0000256" key="4">
    <source>
        <dbReference type="ARBA" id="ARBA00022595"/>
    </source>
</evidence>
<keyword evidence="7 14" id="KW-0946">Virion</keyword>
<dbReference type="Proteomes" id="UP000202843">
    <property type="component" value="Segment"/>
</dbReference>
<keyword evidence="1 14" id="KW-1168">Fusion of virus membrane with host membrane</keyword>
<dbReference type="GO" id="GO:0019031">
    <property type="term" value="C:viral envelope"/>
    <property type="evidence" value="ECO:0007669"/>
    <property type="project" value="UniProtKB-UniRule"/>
</dbReference>
<dbReference type="GO" id="GO:0044177">
    <property type="term" value="C:host cell Golgi apparatus"/>
    <property type="evidence" value="ECO:0007669"/>
    <property type="project" value="UniProtKB-SubCell"/>
</dbReference>
<evidence type="ECO:0000313" key="16">
    <source>
        <dbReference type="Proteomes" id="UP000202843"/>
    </source>
</evidence>
<gene>
    <name evidence="15" type="primary">U82</name>
    <name evidence="14" type="synonym">gL</name>
</gene>
<keyword evidence="13 14" id="KW-1160">Virus entry into host cell</keyword>
<organism evidence="15 16">
    <name type="scientific">macacine betaherpesvirus 9</name>
    <dbReference type="NCBI Taxonomy" id="2560568"/>
    <lineage>
        <taxon>Viruses</taxon>
        <taxon>Duplodnaviria</taxon>
        <taxon>Heunggongvirae</taxon>
        <taxon>Peploviricota</taxon>
        <taxon>Herviviricetes</taxon>
        <taxon>Herpesvirales</taxon>
        <taxon>Orthoherpesviridae</taxon>
        <taxon>Betaherpesvirinae</taxon>
        <taxon>Roseolovirus</taxon>
        <taxon>Roseolovirus macacinebeta9</taxon>
    </lineage>
</organism>
<keyword evidence="4 14" id="KW-1162">Viral penetration into host cytoplasm</keyword>
<evidence type="ECO:0000256" key="14">
    <source>
        <dbReference type="HAMAP-Rule" id="MF_04036"/>
    </source>
</evidence>
<comment type="subcellular location">
    <subcellularLocation>
        <location evidence="14">Virion membrane</location>
        <topology evidence="14">Peripheral membrane protein</topology>
        <orientation evidence="14">Extracellular side</orientation>
    </subcellularLocation>
    <subcellularLocation>
        <location evidence="14">Host cell membrane</location>
        <topology evidence="14">Peripheral membrane protein</topology>
        <orientation evidence="14">Extracellular side</orientation>
    </subcellularLocation>
    <subcellularLocation>
        <location evidence="14">Host Golgi apparatus</location>
        <location evidence="14">Host trans-Golgi network</location>
    </subcellularLocation>
    <text evidence="14">gL associates with the extravirion surface through its binding to gH. During virion morphogenesis, this protein probably accumulates in the host trans-Golgi where secondary envelopment occurs.</text>
</comment>
<protein>
    <recommendedName>
        <fullName evidence="14">Envelope glycoprotein L</fullName>
        <shortName evidence="14">gL</shortName>
    </recommendedName>
</protein>
<evidence type="ECO:0000256" key="2">
    <source>
        <dbReference type="ARBA" id="ARBA00022511"/>
    </source>
</evidence>
<evidence type="ECO:0000313" key="15">
    <source>
        <dbReference type="EMBL" id="ANC96580.1"/>
    </source>
</evidence>
<keyword evidence="8 14" id="KW-1043">Host membrane</keyword>
<dbReference type="GO" id="GO:0020002">
    <property type="term" value="C:host cell plasma membrane"/>
    <property type="evidence" value="ECO:0007669"/>
    <property type="project" value="UniProtKB-SubCell"/>
</dbReference>
<evidence type="ECO:0000256" key="5">
    <source>
        <dbReference type="ARBA" id="ARBA00022729"/>
    </source>
</evidence>
<evidence type="ECO:0000256" key="12">
    <source>
        <dbReference type="ARBA" id="ARBA00023180"/>
    </source>
</evidence>
<comment type="function">
    <text evidence="14">The heterodimer glycoprotein H-glycoprotein L is required for the fusion of viral and plasma membranes leading to virus entry into the host cell. Acts as a functional inhibitor of gH and maintains gH in an inhibited form. Upon binding to host integrins, gL dissociates from gH leading to activation of the viral fusion glycoproteins gB and gH.</text>
</comment>
<dbReference type="InterPro" id="IPR002689">
    <property type="entry name" value="Cytomegalo_gL"/>
</dbReference>
<dbReference type="PROSITE" id="PS52025">
    <property type="entry name" value="GL_BHV"/>
    <property type="match status" value="1"/>
</dbReference>
<keyword evidence="2 14" id="KW-1032">Host cell membrane</keyword>
<evidence type="ECO:0000256" key="11">
    <source>
        <dbReference type="ARBA" id="ARBA00023157"/>
    </source>
</evidence>
<keyword evidence="11" id="KW-1015">Disulfide bond</keyword>
<evidence type="ECO:0000256" key="3">
    <source>
        <dbReference type="ARBA" id="ARBA00022521"/>
    </source>
</evidence>
<evidence type="ECO:0000256" key="7">
    <source>
        <dbReference type="ARBA" id="ARBA00022844"/>
    </source>
</evidence>
<dbReference type="GO" id="GO:0019064">
    <property type="term" value="P:fusion of virus membrane with host plasma membrane"/>
    <property type="evidence" value="ECO:0007669"/>
    <property type="project" value="UniProtKB-UniRule"/>
</dbReference>
<keyword evidence="5" id="KW-0732">Signal</keyword>
<reference evidence="15 16" key="1">
    <citation type="journal article" date="2016" name="J. Virol.">
        <title>Complete Unique Genome Sequence, Expression Profile, and Salivary Gland Tissue Tropism of the Herpesvirus 7 Homolog in Pigtailed Macaques.</title>
        <authorList>
            <person name="Staheli J.P."/>
            <person name="Dyen M.R."/>
            <person name="Basom R."/>
            <person name="Fitzgibbon M."/>
            <person name="Barcy S."/>
        </authorList>
    </citation>
    <scope>NUCLEOTIDE SEQUENCE [LARGE SCALE GENOMIC DNA]</scope>
</reference>
<keyword evidence="16" id="KW-1185">Reference proteome</keyword>
<keyword evidence="3 14" id="KW-1169">Fusion of virus membrane with host cell membrane</keyword>
<keyword evidence="10 14" id="KW-0472">Membrane</keyword>
<dbReference type="HAMAP" id="MF_04036">
    <property type="entry name" value="HSV_GL_betahv"/>
    <property type="match status" value="1"/>
</dbReference>
<name>A0A191S3V8_9BETA</name>
<keyword evidence="9 14" id="KW-0261">Viral envelope protein</keyword>
<evidence type="ECO:0000256" key="1">
    <source>
        <dbReference type="ARBA" id="ARBA00022506"/>
    </source>
</evidence>
<proteinExistence type="inferred from homology"/>
<evidence type="ECO:0000256" key="8">
    <source>
        <dbReference type="ARBA" id="ARBA00022870"/>
    </source>
</evidence>
<dbReference type="RefSeq" id="YP_009253985.1">
    <property type="nucleotide sequence ID" value="NC_030200.1"/>
</dbReference>
<accession>A0A191S3V8</accession>
<sequence length="250" mass="29485">MQTNIYFCFFFNFSTSLYALFNNSYYSTLGKECINAIKNCTQSERPILLEPIDQAPTPNPDVISGLLYYTPYSFDEYQVLVDEEFLNTFYLLYNNPNQLHVLFSLIKDSKSKSSWLGFLNSFEKCFSDNTIITCRNQVCKTYSYENLKYTPNIFVENIIGFEFYISENNLDVSFNSSILIYLQNEETRAKKIVKIMYEGINVFDALLNSMRYFSQKFQFSFDFPLLREMESYNDLLPFRSEPSNLLIRTH</sequence>
<evidence type="ECO:0000256" key="9">
    <source>
        <dbReference type="ARBA" id="ARBA00022879"/>
    </source>
</evidence>
<dbReference type="EMBL" id="KU351741">
    <property type="protein sequence ID" value="ANC96580.1"/>
    <property type="molecule type" value="Genomic_DNA"/>
</dbReference>